<evidence type="ECO:0000256" key="1">
    <source>
        <dbReference type="SAM" id="MobiDB-lite"/>
    </source>
</evidence>
<dbReference type="Proteomes" id="UP000235371">
    <property type="component" value="Unassembled WGS sequence"/>
</dbReference>
<accession>A0A2J6SKE5</accession>
<feature type="compositionally biased region" description="Basic and acidic residues" evidence="1">
    <location>
        <begin position="112"/>
        <end position="125"/>
    </location>
</feature>
<keyword evidence="3" id="KW-1185">Reference proteome</keyword>
<dbReference type="GeneID" id="36592083"/>
<evidence type="ECO:0000313" key="2">
    <source>
        <dbReference type="EMBL" id="PMD51225.1"/>
    </source>
</evidence>
<dbReference type="InParanoid" id="A0A2J6SKE5"/>
<dbReference type="EMBL" id="KZ613912">
    <property type="protein sequence ID" value="PMD51225.1"/>
    <property type="molecule type" value="Genomic_DNA"/>
</dbReference>
<feature type="region of interest" description="Disordered" evidence="1">
    <location>
        <begin position="104"/>
        <end position="126"/>
    </location>
</feature>
<dbReference type="RefSeq" id="XP_024728129.1">
    <property type="nucleotide sequence ID" value="XM_024884006.1"/>
</dbReference>
<feature type="region of interest" description="Disordered" evidence="1">
    <location>
        <begin position="228"/>
        <end position="253"/>
    </location>
</feature>
<reference evidence="2 3" key="1">
    <citation type="submission" date="2016-04" db="EMBL/GenBank/DDBJ databases">
        <title>A degradative enzymes factory behind the ericoid mycorrhizal symbiosis.</title>
        <authorList>
            <consortium name="DOE Joint Genome Institute"/>
            <person name="Martino E."/>
            <person name="Morin E."/>
            <person name="Grelet G."/>
            <person name="Kuo A."/>
            <person name="Kohler A."/>
            <person name="Daghino S."/>
            <person name="Barry K."/>
            <person name="Choi C."/>
            <person name="Cichocki N."/>
            <person name="Clum A."/>
            <person name="Copeland A."/>
            <person name="Hainaut M."/>
            <person name="Haridas S."/>
            <person name="Labutti K."/>
            <person name="Lindquist E."/>
            <person name="Lipzen A."/>
            <person name="Khouja H.-R."/>
            <person name="Murat C."/>
            <person name="Ohm R."/>
            <person name="Olson A."/>
            <person name="Spatafora J."/>
            <person name="Veneault-Fourrey C."/>
            <person name="Henrissat B."/>
            <person name="Grigoriev I."/>
            <person name="Martin F."/>
            <person name="Perotto S."/>
        </authorList>
    </citation>
    <scope>NUCLEOTIDE SEQUENCE [LARGE SCALE GENOMIC DNA]</scope>
    <source>
        <strain evidence="2 3">E</strain>
    </source>
</reference>
<feature type="compositionally biased region" description="Basic and acidic residues" evidence="1">
    <location>
        <begin position="244"/>
        <end position="253"/>
    </location>
</feature>
<dbReference type="AlphaFoldDB" id="A0A2J6SKE5"/>
<proteinExistence type="predicted"/>
<name>A0A2J6SKE5_9HELO</name>
<organism evidence="2 3">
    <name type="scientific">Hyaloscypha bicolor E</name>
    <dbReference type="NCBI Taxonomy" id="1095630"/>
    <lineage>
        <taxon>Eukaryota</taxon>
        <taxon>Fungi</taxon>
        <taxon>Dikarya</taxon>
        <taxon>Ascomycota</taxon>
        <taxon>Pezizomycotina</taxon>
        <taxon>Leotiomycetes</taxon>
        <taxon>Helotiales</taxon>
        <taxon>Hyaloscyphaceae</taxon>
        <taxon>Hyaloscypha</taxon>
        <taxon>Hyaloscypha bicolor</taxon>
    </lineage>
</organism>
<gene>
    <name evidence="2" type="ORF">K444DRAFT_636555</name>
</gene>
<evidence type="ECO:0000313" key="3">
    <source>
        <dbReference type="Proteomes" id="UP000235371"/>
    </source>
</evidence>
<sequence length="253" mass="28232">MQGPFCGAIPPQDWAFGEVNGIAEQNNGRLVHSKETIQESFPKRKTGGIYRLLVLQNIILLYSQEQLTSARNSLGGLGTYPYHPMLFLSSSPSALQRITSTIKTPELPNHQEPSKRHPNHEEQQRSSRMCKLTKAKFTDCGHKHDFVNCCPENAPPGAYGGAPIHSAEKCSDLRKFKEERHGLCPECSAKLHRGKNAPTTGFIGCLLRRTPSTYKPYLSDGKFAKPEVKETLRDDSPTNCMNSRKTEAGRPHF</sequence>
<protein>
    <submittedName>
        <fullName evidence="2">Uncharacterized protein</fullName>
    </submittedName>
</protein>